<dbReference type="Proteomes" id="UP000789342">
    <property type="component" value="Unassembled WGS sequence"/>
</dbReference>
<evidence type="ECO:0000313" key="2">
    <source>
        <dbReference type="Proteomes" id="UP000789342"/>
    </source>
</evidence>
<feature type="non-terminal residue" evidence="1">
    <location>
        <position position="1"/>
    </location>
</feature>
<organism evidence="1 2">
    <name type="scientific">Acaulospora morrowiae</name>
    <dbReference type="NCBI Taxonomy" id="94023"/>
    <lineage>
        <taxon>Eukaryota</taxon>
        <taxon>Fungi</taxon>
        <taxon>Fungi incertae sedis</taxon>
        <taxon>Mucoromycota</taxon>
        <taxon>Glomeromycotina</taxon>
        <taxon>Glomeromycetes</taxon>
        <taxon>Diversisporales</taxon>
        <taxon>Acaulosporaceae</taxon>
        <taxon>Acaulospora</taxon>
    </lineage>
</organism>
<dbReference type="EMBL" id="CAJVPV010023115">
    <property type="protein sequence ID" value="CAG8722778.1"/>
    <property type="molecule type" value="Genomic_DNA"/>
</dbReference>
<sequence length="88" mass="10259">VNTNSYTLTIFSTYDDLVPIELPWKPGLWRIYCHHDQPIGIDQFIVVMLGNLFELSAWQNIVNDEFRIDNASDDRRILLRVGPSVILR</sequence>
<reference evidence="1" key="1">
    <citation type="submission" date="2021-06" db="EMBL/GenBank/DDBJ databases">
        <authorList>
            <person name="Kallberg Y."/>
            <person name="Tangrot J."/>
            <person name="Rosling A."/>
        </authorList>
    </citation>
    <scope>NUCLEOTIDE SEQUENCE</scope>
    <source>
        <strain evidence="1">CL551</strain>
    </source>
</reference>
<comment type="caution">
    <text evidence="1">The sequence shown here is derived from an EMBL/GenBank/DDBJ whole genome shotgun (WGS) entry which is preliminary data.</text>
</comment>
<evidence type="ECO:0000313" key="1">
    <source>
        <dbReference type="EMBL" id="CAG8722778.1"/>
    </source>
</evidence>
<keyword evidence="2" id="KW-1185">Reference proteome</keyword>
<dbReference type="AlphaFoldDB" id="A0A9N9I7I3"/>
<proteinExistence type="predicted"/>
<name>A0A9N9I7I3_9GLOM</name>
<protein>
    <submittedName>
        <fullName evidence="1">8580_t:CDS:1</fullName>
    </submittedName>
</protein>
<accession>A0A9N9I7I3</accession>
<gene>
    <name evidence="1" type="ORF">AMORRO_LOCUS13447</name>
</gene>